<accession>A0A2X2UD53</accession>
<dbReference type="Gene3D" id="2.30.42.10">
    <property type="match status" value="1"/>
</dbReference>
<dbReference type="Pfam" id="PF00595">
    <property type="entry name" value="PDZ"/>
    <property type="match status" value="1"/>
</dbReference>
<dbReference type="CDD" id="cd06779">
    <property type="entry name" value="cpPDZ_Deg_HtrA-like"/>
    <property type="match status" value="1"/>
</dbReference>
<organism evidence="2 3">
    <name type="scientific">Enterocloster clostridioformis</name>
    <dbReference type="NCBI Taxonomy" id="1531"/>
    <lineage>
        <taxon>Bacteria</taxon>
        <taxon>Bacillati</taxon>
        <taxon>Bacillota</taxon>
        <taxon>Clostridia</taxon>
        <taxon>Lachnospirales</taxon>
        <taxon>Lachnospiraceae</taxon>
        <taxon>Enterocloster</taxon>
    </lineage>
</organism>
<evidence type="ECO:0000313" key="3">
    <source>
        <dbReference type="Proteomes" id="UP000251853"/>
    </source>
</evidence>
<proteinExistence type="predicted"/>
<gene>
    <name evidence="2" type="primary">degQ</name>
    <name evidence="2" type="ORF">NCTC11224_02953</name>
</gene>
<sequence length="125" mass="14023">MNQLMNRKTMNPVEEARRGYLGIQGTSVDEESAAAFGMPRGVYVYKILEEGAAAQSDLREKDIITKVDGQSVRNMTDLQELLACYEMGEQIDLTVQTQKDGEYQERTVTIALKAMPQENTETQAQ</sequence>
<reference evidence="2 3" key="1">
    <citation type="submission" date="2018-06" db="EMBL/GenBank/DDBJ databases">
        <authorList>
            <consortium name="Pathogen Informatics"/>
            <person name="Doyle S."/>
        </authorList>
    </citation>
    <scope>NUCLEOTIDE SEQUENCE [LARGE SCALE GENOMIC DNA]</scope>
    <source>
        <strain evidence="2 3">NCTC11224</strain>
    </source>
</reference>
<dbReference type="InterPro" id="IPR036034">
    <property type="entry name" value="PDZ_sf"/>
</dbReference>
<name>A0A2X2UD53_9FIRM</name>
<evidence type="ECO:0000259" key="1">
    <source>
        <dbReference type="PROSITE" id="PS50106"/>
    </source>
</evidence>
<evidence type="ECO:0000313" key="2">
    <source>
        <dbReference type="EMBL" id="SQB11571.1"/>
    </source>
</evidence>
<dbReference type="InterPro" id="IPR001478">
    <property type="entry name" value="PDZ"/>
</dbReference>
<keyword evidence="3" id="KW-1185">Reference proteome</keyword>
<dbReference type="EC" id="3.4.21.107" evidence="2"/>
<dbReference type="PROSITE" id="PS50106">
    <property type="entry name" value="PDZ"/>
    <property type="match status" value="1"/>
</dbReference>
<feature type="domain" description="PDZ" evidence="1">
    <location>
        <begin position="10"/>
        <end position="99"/>
    </location>
</feature>
<dbReference type="Proteomes" id="UP000251853">
    <property type="component" value="Unassembled WGS sequence"/>
</dbReference>
<protein>
    <submittedName>
        <fullName evidence="2">Peptidase S1 and S6 chymotrypsin/Hap</fullName>
        <ecNumber evidence="2">3.4.21.107</ecNumber>
    </submittedName>
</protein>
<dbReference type="SMART" id="SM00228">
    <property type="entry name" value="PDZ"/>
    <property type="match status" value="1"/>
</dbReference>
<dbReference type="SUPFAM" id="SSF50156">
    <property type="entry name" value="PDZ domain-like"/>
    <property type="match status" value="1"/>
</dbReference>
<keyword evidence="2" id="KW-0378">Hydrolase</keyword>
<dbReference type="GO" id="GO:0016787">
    <property type="term" value="F:hydrolase activity"/>
    <property type="evidence" value="ECO:0007669"/>
    <property type="project" value="UniProtKB-KW"/>
</dbReference>
<dbReference type="EMBL" id="UAVW01000009">
    <property type="protein sequence ID" value="SQB11571.1"/>
    <property type="molecule type" value="Genomic_DNA"/>
</dbReference>
<dbReference type="AlphaFoldDB" id="A0A2X2UD53"/>